<proteinExistence type="predicted"/>
<evidence type="ECO:0000256" key="1">
    <source>
        <dbReference type="ARBA" id="ARBA00022801"/>
    </source>
</evidence>
<sequence>MKCFLLIFLLISAFGELSGRSVHRAEKRQVDECEALNATPEECSAYWAGEKPPLLVVSLDGFRPDYLQRNVTVDGVEEPAALLLNRLSRCGVFSPTGMTPVFPSVTFPNHYAIVTGLYPESHGIVSNSFYDPDLNASFSLSSPQVTNPMWWIGDPLWYNVKRQGKISASYFWPGSDVTDPVRAPNYWLQYDESVPYSERTRQVLDWLILPVSQRPNFITLYLHEPDNTGHNESPDSPLVADQVRIVDQELQALFDNMEQVGILGCVDVIVLADHGMAPSPPEEKFLIMDNYVPNILNDARIYDGVFPTIRPKIDTEEEHDRIAGGLQCQDDNMRVYNKWDFPRRHHYTNTNRIPNILVDMSLSWRAYAKPAVSLPGSHGWDNLNNEMQALFVAHGPSFKKSIKVRPFHNIDLYNLMCAMMGVDPSPNNGTWGALHHMLVSPPADPSPEPLTPISELPFPADEATYNAHLMRQRCNLLTGLNTQSIDSTLNLTESAANAALQMHTPWGTPQTKDTTQIKTVISTDYVTAFDVVSGLPSWTSFTINQPRLTTAQPQWRLDVRLEETHASICDRFPDGIDSTWSVVPLFPFGTPSNSADVAVDTNAIEISKPFETYWNEFHAMLNRSVETNGETNVIVGPVRDSPSPGLFFVVSTCLSNGMALANCPVDQLDMQSFIMPTNVRYSRDCIKFTAFFNAHLATLPDVERLTGIRFFPSLSYGDKADILSRTPLASTLLVNPDPSTL</sequence>
<protein>
    <recommendedName>
        <fullName evidence="4">ENPP1-3/EXOG-like endonuclease/phosphodiesterase domain-containing protein</fullName>
    </recommendedName>
</protein>
<evidence type="ECO:0000256" key="2">
    <source>
        <dbReference type="ARBA" id="ARBA00023180"/>
    </source>
</evidence>
<dbReference type="SUPFAM" id="SSF53649">
    <property type="entry name" value="Alkaline phosphatase-like"/>
    <property type="match status" value="1"/>
</dbReference>
<dbReference type="InterPro" id="IPR044929">
    <property type="entry name" value="DNA/RNA_non-sp_Endonuclease_sf"/>
</dbReference>
<keyword evidence="3" id="KW-0732">Signal</keyword>
<evidence type="ECO:0000313" key="6">
    <source>
        <dbReference type="Proteomes" id="UP000820818"/>
    </source>
</evidence>
<comment type="caution">
    <text evidence="5">The sequence shown here is derived from an EMBL/GenBank/DDBJ whole genome shotgun (WGS) entry which is preliminary data.</text>
</comment>
<dbReference type="GO" id="GO:0031674">
    <property type="term" value="C:I band"/>
    <property type="evidence" value="ECO:0007669"/>
    <property type="project" value="TreeGrafter"/>
</dbReference>
<dbReference type="Proteomes" id="UP000820818">
    <property type="component" value="Linkage Group LG7"/>
</dbReference>
<dbReference type="Gene3D" id="3.40.720.10">
    <property type="entry name" value="Alkaline Phosphatase, subunit A"/>
    <property type="match status" value="1"/>
</dbReference>
<dbReference type="CDD" id="cd16018">
    <property type="entry name" value="Enpp"/>
    <property type="match status" value="1"/>
</dbReference>
<dbReference type="GO" id="GO:0055120">
    <property type="term" value="C:striated muscle dense body"/>
    <property type="evidence" value="ECO:0007669"/>
    <property type="project" value="TreeGrafter"/>
</dbReference>
<dbReference type="Gene3D" id="3.30.1360.180">
    <property type="match status" value="1"/>
</dbReference>
<feature type="domain" description="ENPP1-3/EXOG-like endonuclease/phosphodiesterase" evidence="4">
    <location>
        <begin position="522"/>
        <end position="717"/>
    </location>
</feature>
<dbReference type="GO" id="GO:0003676">
    <property type="term" value="F:nucleic acid binding"/>
    <property type="evidence" value="ECO:0007669"/>
    <property type="project" value="InterPro"/>
</dbReference>
<dbReference type="InterPro" id="IPR002591">
    <property type="entry name" value="Phosphodiest/P_Trfase"/>
</dbReference>
<evidence type="ECO:0000259" key="4">
    <source>
        <dbReference type="SMART" id="SM00477"/>
    </source>
</evidence>
<keyword evidence="1" id="KW-0378">Hydrolase</keyword>
<keyword evidence="6" id="KW-1185">Reference proteome</keyword>
<dbReference type="SUPFAM" id="SSF54060">
    <property type="entry name" value="His-Me finger endonucleases"/>
    <property type="match status" value="1"/>
</dbReference>
<dbReference type="PANTHER" id="PTHR10151">
    <property type="entry name" value="ECTONUCLEOTIDE PYROPHOSPHATASE/PHOSPHODIESTERASE"/>
    <property type="match status" value="1"/>
</dbReference>
<dbReference type="InterPro" id="IPR017850">
    <property type="entry name" value="Alkaline_phosphatase_core_sf"/>
</dbReference>
<dbReference type="GO" id="GO:0016529">
    <property type="term" value="C:sarcoplasmic reticulum"/>
    <property type="evidence" value="ECO:0007669"/>
    <property type="project" value="TreeGrafter"/>
</dbReference>
<reference evidence="5 6" key="1">
    <citation type="submission" date="2022-05" db="EMBL/GenBank/DDBJ databases">
        <title>A multi-omics perspective on studying reproductive biology in Daphnia sinensis.</title>
        <authorList>
            <person name="Jia J."/>
        </authorList>
    </citation>
    <scope>NUCLEOTIDE SEQUENCE [LARGE SCALE GENOMIC DNA]</scope>
    <source>
        <strain evidence="5 6">WSL</strain>
    </source>
</reference>
<dbReference type="GO" id="GO:0046872">
    <property type="term" value="F:metal ion binding"/>
    <property type="evidence" value="ECO:0007669"/>
    <property type="project" value="InterPro"/>
</dbReference>
<evidence type="ECO:0000313" key="5">
    <source>
        <dbReference type="EMBL" id="KAI9555246.1"/>
    </source>
</evidence>
<dbReference type="EMBL" id="WJBH02000007">
    <property type="protein sequence ID" value="KAI9555246.1"/>
    <property type="molecule type" value="Genomic_DNA"/>
</dbReference>
<dbReference type="AlphaFoldDB" id="A0AAD5KLJ8"/>
<dbReference type="SMART" id="SM00477">
    <property type="entry name" value="NUC"/>
    <property type="match status" value="1"/>
</dbReference>
<accession>A0AAD5KLJ8</accession>
<dbReference type="Pfam" id="PF01663">
    <property type="entry name" value="Phosphodiest"/>
    <property type="match status" value="1"/>
</dbReference>
<dbReference type="InterPro" id="IPR044925">
    <property type="entry name" value="His-Me_finger_sf"/>
</dbReference>
<feature type="signal peptide" evidence="3">
    <location>
        <begin position="1"/>
        <end position="19"/>
    </location>
</feature>
<keyword evidence="2" id="KW-0325">Glycoprotein</keyword>
<dbReference type="PANTHER" id="PTHR10151:SF114">
    <property type="entry name" value="ECTONUCLEOTIDE PYROPHOSPHATASE_PHOSPHODIESTERASE C27A7.3"/>
    <property type="match status" value="1"/>
</dbReference>
<name>A0AAD5KLJ8_9CRUS</name>
<dbReference type="Gene3D" id="3.40.570.10">
    <property type="entry name" value="Extracellular Endonuclease, subunit A"/>
    <property type="match status" value="1"/>
</dbReference>
<dbReference type="InterPro" id="IPR020821">
    <property type="entry name" value="ENPP1-3/EXOG-like_nuc-like"/>
</dbReference>
<dbReference type="GO" id="GO:0016787">
    <property type="term" value="F:hydrolase activity"/>
    <property type="evidence" value="ECO:0007669"/>
    <property type="project" value="UniProtKB-KW"/>
</dbReference>
<gene>
    <name evidence="5" type="ORF">GHT06_017761</name>
</gene>
<evidence type="ECO:0000256" key="3">
    <source>
        <dbReference type="SAM" id="SignalP"/>
    </source>
</evidence>
<organism evidence="5 6">
    <name type="scientific">Daphnia sinensis</name>
    <dbReference type="NCBI Taxonomy" id="1820382"/>
    <lineage>
        <taxon>Eukaryota</taxon>
        <taxon>Metazoa</taxon>
        <taxon>Ecdysozoa</taxon>
        <taxon>Arthropoda</taxon>
        <taxon>Crustacea</taxon>
        <taxon>Branchiopoda</taxon>
        <taxon>Diplostraca</taxon>
        <taxon>Cladocera</taxon>
        <taxon>Anomopoda</taxon>
        <taxon>Daphniidae</taxon>
        <taxon>Daphnia</taxon>
        <taxon>Daphnia similis group</taxon>
    </lineage>
</organism>
<feature type="chain" id="PRO_5041965611" description="ENPP1-3/EXOG-like endonuclease/phosphodiesterase domain-containing protein" evidence="3">
    <location>
        <begin position="20"/>
        <end position="741"/>
    </location>
</feature>